<name>A0A846QDH8_9BACT</name>
<organism evidence="1 2">
    <name type="scientific">Desulfobaculum xiamenense</name>
    <dbReference type="NCBI Taxonomy" id="995050"/>
    <lineage>
        <taxon>Bacteria</taxon>
        <taxon>Pseudomonadati</taxon>
        <taxon>Thermodesulfobacteriota</taxon>
        <taxon>Desulfovibrionia</taxon>
        <taxon>Desulfovibrionales</taxon>
        <taxon>Desulfovibrionaceae</taxon>
        <taxon>Desulfobaculum</taxon>
    </lineage>
</organism>
<gene>
    <name evidence="1" type="ORF">GGQ74_000001</name>
</gene>
<dbReference type="Proteomes" id="UP000580856">
    <property type="component" value="Unassembled WGS sequence"/>
</dbReference>
<accession>A0A846QDH8</accession>
<dbReference type="EMBL" id="JAATJA010000001">
    <property type="protein sequence ID" value="NJB66361.1"/>
    <property type="molecule type" value="Genomic_DNA"/>
</dbReference>
<dbReference type="RefSeq" id="WP_167939504.1">
    <property type="nucleotide sequence ID" value="NZ_JAATJA010000001.1"/>
</dbReference>
<evidence type="ECO:0000313" key="1">
    <source>
        <dbReference type="EMBL" id="NJB66361.1"/>
    </source>
</evidence>
<dbReference type="AlphaFoldDB" id="A0A846QDH8"/>
<comment type="caution">
    <text evidence="1">The sequence shown here is derived from an EMBL/GenBank/DDBJ whole genome shotgun (WGS) entry which is preliminary data.</text>
</comment>
<evidence type="ECO:0000313" key="2">
    <source>
        <dbReference type="Proteomes" id="UP000580856"/>
    </source>
</evidence>
<reference evidence="1 2" key="1">
    <citation type="submission" date="2020-03" db="EMBL/GenBank/DDBJ databases">
        <title>Genomic Encyclopedia of Type Strains, Phase IV (KMG-IV): sequencing the most valuable type-strain genomes for metagenomic binning, comparative biology and taxonomic classification.</title>
        <authorList>
            <person name="Goeker M."/>
        </authorList>
    </citation>
    <scope>NUCLEOTIDE SEQUENCE [LARGE SCALE GENOMIC DNA]</scope>
    <source>
        <strain evidence="1 2">DSM 24233</strain>
    </source>
</reference>
<sequence length="259" mass="29142">MNTGNATGSALNRVATAMLNHVRHDGPIDAPLCYLTMEDGSSDRDMGEDYPLDDPLKLEKCFIKSGHWEPKTVDDLAVDIGQNRNGLTMKLSKMSCSILFGDISRHTEYSRSCLYLHNEHNIKFYPVGKNNANSWSIAATKAFGMCLCQYRRACLEWRNAAFFRSNVGLSDDKFLVMVNHESWMPVVKELVNGVRVVDHGKYGRQSTKLLRLNDRLVGCVIPLLAYISDQAISDLGQFIRKERPDIVRIAMQAPLPKCS</sequence>
<protein>
    <submittedName>
        <fullName evidence="1">Uncharacterized protein</fullName>
    </submittedName>
</protein>
<keyword evidence="2" id="KW-1185">Reference proteome</keyword>
<proteinExistence type="predicted"/>